<evidence type="ECO:0000313" key="6">
    <source>
        <dbReference type="Proteomes" id="UP000184452"/>
    </source>
</evidence>
<dbReference type="InterPro" id="IPR014347">
    <property type="entry name" value="Tautomerase/MIF_sf"/>
</dbReference>
<evidence type="ECO:0000256" key="2">
    <source>
        <dbReference type="ARBA" id="ARBA00023235"/>
    </source>
</evidence>
<comment type="similarity">
    <text evidence="1">Belongs to the 4-oxalocrotonate tautomerase family.</text>
</comment>
<dbReference type="STRING" id="758803.SAMN05421803_105229"/>
<feature type="domain" description="4-oxalocrotonate tautomerase-like" evidence="4">
    <location>
        <begin position="2"/>
        <end position="59"/>
    </location>
</feature>
<feature type="compositionally biased region" description="Basic and acidic residues" evidence="3">
    <location>
        <begin position="80"/>
        <end position="90"/>
    </location>
</feature>
<dbReference type="SUPFAM" id="SSF55331">
    <property type="entry name" value="Tautomerase/MIF"/>
    <property type="match status" value="1"/>
</dbReference>
<protein>
    <submittedName>
        <fullName evidence="5">4-oxalocrotonate tautomerase</fullName>
    </submittedName>
</protein>
<dbReference type="Pfam" id="PF01361">
    <property type="entry name" value="Tautomerase"/>
    <property type="match status" value="1"/>
</dbReference>
<dbReference type="PANTHER" id="PTHR35530">
    <property type="entry name" value="TAUTOMERASE-RELATED"/>
    <property type="match status" value="1"/>
</dbReference>
<evidence type="ECO:0000256" key="1">
    <source>
        <dbReference type="ARBA" id="ARBA00006723"/>
    </source>
</evidence>
<dbReference type="Proteomes" id="UP000184452">
    <property type="component" value="Unassembled WGS sequence"/>
</dbReference>
<feature type="region of interest" description="Disordered" evidence="3">
    <location>
        <begin position="53"/>
        <end position="90"/>
    </location>
</feature>
<name>A0A1M6IMS8_9ACTN</name>
<dbReference type="OrthoDB" id="4965437at2"/>
<gene>
    <name evidence="5" type="ORF">SAMN05421803_105229</name>
</gene>
<reference evidence="5 6" key="1">
    <citation type="submission" date="2016-11" db="EMBL/GenBank/DDBJ databases">
        <authorList>
            <person name="Jaros S."/>
            <person name="Januszkiewicz K."/>
            <person name="Wedrychowicz H."/>
        </authorList>
    </citation>
    <scope>NUCLEOTIDE SEQUENCE [LARGE SCALE GENOMIC DNA]</scope>
    <source>
        <strain evidence="5 6">CGMCC 4.5723</strain>
    </source>
</reference>
<evidence type="ECO:0000256" key="3">
    <source>
        <dbReference type="SAM" id="MobiDB-lite"/>
    </source>
</evidence>
<sequence length="90" mass="9772">MPQVDITLARGRTPDQVRALIHEVHAAVLRTTGTRPEHVRVVVHEVPRTHWATGDVTLAEADSAPGPDAGPQTDSAAEGRPADTEHQEWQ</sequence>
<dbReference type="RefSeq" id="WP_073378736.1">
    <property type="nucleotide sequence ID" value="NZ_FQZK01000005.1"/>
</dbReference>
<dbReference type="PANTHER" id="PTHR35530:SF1">
    <property type="entry name" value="2-HYDROXYMUCONATE TAUTOMERASE"/>
    <property type="match status" value="1"/>
</dbReference>
<evidence type="ECO:0000259" key="4">
    <source>
        <dbReference type="Pfam" id="PF01361"/>
    </source>
</evidence>
<evidence type="ECO:0000313" key="5">
    <source>
        <dbReference type="EMBL" id="SHJ35791.1"/>
    </source>
</evidence>
<proteinExistence type="inferred from homology"/>
<dbReference type="GO" id="GO:0016853">
    <property type="term" value="F:isomerase activity"/>
    <property type="evidence" value="ECO:0007669"/>
    <property type="project" value="UniProtKB-KW"/>
</dbReference>
<dbReference type="Gene3D" id="3.30.429.10">
    <property type="entry name" value="Macrophage Migration Inhibitory Factor"/>
    <property type="match status" value="1"/>
</dbReference>
<dbReference type="InterPro" id="IPR004370">
    <property type="entry name" value="4-OT-like_dom"/>
</dbReference>
<dbReference type="EMBL" id="FQZK01000005">
    <property type="protein sequence ID" value="SHJ35791.1"/>
    <property type="molecule type" value="Genomic_DNA"/>
</dbReference>
<accession>A0A1M6IMS8</accession>
<keyword evidence="2" id="KW-0413">Isomerase</keyword>
<organism evidence="5 6">
    <name type="scientific">Nocardiopsis flavescens</name>
    <dbReference type="NCBI Taxonomy" id="758803"/>
    <lineage>
        <taxon>Bacteria</taxon>
        <taxon>Bacillati</taxon>
        <taxon>Actinomycetota</taxon>
        <taxon>Actinomycetes</taxon>
        <taxon>Streptosporangiales</taxon>
        <taxon>Nocardiopsidaceae</taxon>
        <taxon>Nocardiopsis</taxon>
    </lineage>
</organism>
<dbReference type="AlphaFoldDB" id="A0A1M6IMS8"/>
<keyword evidence="6" id="KW-1185">Reference proteome</keyword>